<dbReference type="OrthoDB" id="6113703at2759"/>
<dbReference type="GeneID" id="106153081"/>
<dbReference type="Pfam" id="PF15299">
    <property type="entry name" value="ALS2CR8"/>
    <property type="match status" value="1"/>
</dbReference>
<feature type="compositionally biased region" description="Polar residues" evidence="1">
    <location>
        <begin position="248"/>
        <end position="259"/>
    </location>
</feature>
<proteinExistence type="predicted"/>
<accession>A0A1S3HA32</accession>
<evidence type="ECO:0000256" key="1">
    <source>
        <dbReference type="SAM" id="MobiDB-lite"/>
    </source>
</evidence>
<feature type="region of interest" description="Disordered" evidence="1">
    <location>
        <begin position="248"/>
        <end position="275"/>
    </location>
</feature>
<protein>
    <submittedName>
        <fullName evidence="3">Uncharacterized protein LOC106153081</fullName>
    </submittedName>
</protein>
<dbReference type="Proteomes" id="UP000085678">
    <property type="component" value="Unplaced"/>
</dbReference>
<feature type="compositionally biased region" description="Basic and acidic residues" evidence="1">
    <location>
        <begin position="112"/>
        <end position="121"/>
    </location>
</feature>
<evidence type="ECO:0000313" key="2">
    <source>
        <dbReference type="Proteomes" id="UP000085678"/>
    </source>
</evidence>
<dbReference type="GO" id="GO:0003700">
    <property type="term" value="F:DNA-binding transcription factor activity"/>
    <property type="evidence" value="ECO:0007669"/>
    <property type="project" value="InterPro"/>
</dbReference>
<evidence type="ECO:0000313" key="3">
    <source>
        <dbReference type="RefSeq" id="XP_013382326.1"/>
    </source>
</evidence>
<dbReference type="InterPro" id="IPR029309">
    <property type="entry name" value="CaRF"/>
</dbReference>
<dbReference type="InParanoid" id="A0A1S3HA32"/>
<feature type="region of interest" description="Disordered" evidence="1">
    <location>
        <begin position="103"/>
        <end position="128"/>
    </location>
</feature>
<organism evidence="2 3">
    <name type="scientific">Lingula anatina</name>
    <name type="common">Brachiopod</name>
    <name type="synonym">Lingula unguis</name>
    <dbReference type="NCBI Taxonomy" id="7574"/>
    <lineage>
        <taxon>Eukaryota</taxon>
        <taxon>Metazoa</taxon>
        <taxon>Spiralia</taxon>
        <taxon>Lophotrochozoa</taxon>
        <taxon>Brachiopoda</taxon>
        <taxon>Linguliformea</taxon>
        <taxon>Lingulata</taxon>
        <taxon>Lingulida</taxon>
        <taxon>Linguloidea</taxon>
        <taxon>Lingulidae</taxon>
        <taxon>Lingula</taxon>
    </lineage>
</organism>
<keyword evidence="2" id="KW-1185">Reference proteome</keyword>
<name>A0A1S3HA32_LINAN</name>
<dbReference type="KEGG" id="lak:106153081"/>
<reference evidence="3" key="1">
    <citation type="submission" date="2025-08" db="UniProtKB">
        <authorList>
            <consortium name="RefSeq"/>
        </authorList>
    </citation>
    <scope>IDENTIFICATION</scope>
    <source>
        <tissue evidence="3">Gonads</tissue>
    </source>
</reference>
<gene>
    <name evidence="3" type="primary">LOC106153081</name>
</gene>
<dbReference type="AlphaFoldDB" id="A0A1S3HA32"/>
<sequence length="333" mass="38109">MAAPSAAETLPLAVCRFSSMDEMLRAFEFYKDETRSSWRCCKTEKTFGTPAHNMFKDNRQIKLLKWSITAERGISVPFSGIPFIFLGTKLWTCHQGPDLDAKVKENRKKKKEQQQEKDHSFIKRRKLKQDSKKVDCPAMVYMTHLLYFPEYKIDGNKERLRKSMSKHLRDHLSSGKKVGAEEAFYLKLPHPSCHERHPVHGVRCLELSISAGCKISSYVHQPETAASGGSPLSDQPFDVEKEKCADETTASASIDSQSPKKVFKDLPSRKRKSRSASMREKCLSYLKSMIDQIYLIQDEDVLAEYEVRLQVLLEELGGHVPTLNKLPRKNRTP</sequence>
<dbReference type="PANTHER" id="PTHR47456">
    <property type="entry name" value="PHD-TYPE DOMAIN-CONTAINING PROTEIN"/>
    <property type="match status" value="1"/>
</dbReference>
<dbReference type="RefSeq" id="XP_013382326.1">
    <property type="nucleotide sequence ID" value="XM_013526872.2"/>
</dbReference>